<protein>
    <submittedName>
        <fullName evidence="2">NnrS family protein</fullName>
    </submittedName>
</protein>
<dbReference type="EMBL" id="JADCKQ010000005">
    <property type="protein sequence ID" value="MBI1493616.1"/>
    <property type="molecule type" value="Genomic_DNA"/>
</dbReference>
<feature type="transmembrane region" description="Helical" evidence="1">
    <location>
        <begin position="212"/>
        <end position="232"/>
    </location>
</feature>
<keyword evidence="1" id="KW-0472">Membrane</keyword>
<keyword evidence="3" id="KW-1185">Reference proteome</keyword>
<reference evidence="2" key="1">
    <citation type="submission" date="2020-10" db="EMBL/GenBank/DDBJ databases">
        <title>Paenihalocynthiibacter styelae gen. nov., sp. nov., isolated from stalked sea squirt Styela clava.</title>
        <authorList>
            <person name="Kim Y.-O."/>
            <person name="Yoon J.-H."/>
        </authorList>
    </citation>
    <scope>NUCLEOTIDE SEQUENCE</scope>
    <source>
        <strain evidence="2">MYP1-1</strain>
    </source>
</reference>
<proteinExistence type="predicted"/>
<gene>
    <name evidence="2" type="ORF">H1D41_08235</name>
</gene>
<accession>A0A8J7LPI0</accession>
<evidence type="ECO:0000313" key="2">
    <source>
        <dbReference type="EMBL" id="MBI1493616.1"/>
    </source>
</evidence>
<name>A0A8J7LPI0_9RHOB</name>
<feature type="transmembrane region" description="Helical" evidence="1">
    <location>
        <begin position="60"/>
        <end position="78"/>
    </location>
</feature>
<organism evidence="2 3">
    <name type="scientific">Halocynthiibacter styelae</name>
    <dbReference type="NCBI Taxonomy" id="2761955"/>
    <lineage>
        <taxon>Bacteria</taxon>
        <taxon>Pseudomonadati</taxon>
        <taxon>Pseudomonadota</taxon>
        <taxon>Alphaproteobacteria</taxon>
        <taxon>Rhodobacterales</taxon>
        <taxon>Paracoccaceae</taxon>
        <taxon>Halocynthiibacter</taxon>
    </lineage>
</organism>
<dbReference type="Proteomes" id="UP000640583">
    <property type="component" value="Unassembled WGS sequence"/>
</dbReference>
<feature type="transmembrane region" description="Helical" evidence="1">
    <location>
        <begin position="20"/>
        <end position="40"/>
    </location>
</feature>
<comment type="caution">
    <text evidence="2">The sequence shown here is derived from an EMBL/GenBank/DDBJ whole genome shotgun (WGS) entry which is preliminary data.</text>
</comment>
<evidence type="ECO:0000313" key="3">
    <source>
        <dbReference type="Proteomes" id="UP000640583"/>
    </source>
</evidence>
<evidence type="ECO:0000256" key="1">
    <source>
        <dbReference type="SAM" id="Phobius"/>
    </source>
</evidence>
<dbReference type="AlphaFoldDB" id="A0A8J7LPI0"/>
<feature type="transmembrane region" description="Helical" evidence="1">
    <location>
        <begin position="179"/>
        <end position="200"/>
    </location>
</feature>
<feature type="transmembrane region" description="Helical" evidence="1">
    <location>
        <begin position="364"/>
        <end position="388"/>
    </location>
</feature>
<feature type="transmembrane region" description="Helical" evidence="1">
    <location>
        <begin position="114"/>
        <end position="137"/>
    </location>
</feature>
<keyword evidence="1" id="KW-1133">Transmembrane helix</keyword>
<feature type="transmembrane region" description="Helical" evidence="1">
    <location>
        <begin position="149"/>
        <end position="173"/>
    </location>
</feature>
<dbReference type="Pfam" id="PF05940">
    <property type="entry name" value="NnrS"/>
    <property type="match status" value="1"/>
</dbReference>
<feature type="transmembrane region" description="Helical" evidence="1">
    <location>
        <begin position="340"/>
        <end position="358"/>
    </location>
</feature>
<sequence>MSNTKATPKTPAILQGGFRILFFLAALWAAYAMMAWIGFWTTGADLPSGAMLPQDWHVHSLLYGFAPAVLGGFLLTAIPNWTGTRMITGTPLALMAVLWALGRVAVWLSGSLPVIAVILLDVSFLLTLLVVSARVLIKSGNVRNMPVLGFILLFLMGQIFFDVISLAGGYASVTPGAKLSMAAIILLISLIGGRIVPAFTRNWLKKQGADDLPVMFGGFDKVVVGLSGVTLLSWVMTQANLITGVLMLIAGVLQLIRQSRWKGEKTTSALIVAMLHIAYLFVPVGFILLGLSMLFPVSVPAMAGQHAWLSGAMGGMMLAVMTRASLGHTGRELRTTWREVFIYGVVLLASVIRVIATFPTPDFLLHIAATAWFLAFAGFAVLYAPVLFTKSKN</sequence>
<keyword evidence="1" id="KW-0812">Transmembrane</keyword>
<feature type="transmembrane region" description="Helical" evidence="1">
    <location>
        <begin position="307"/>
        <end position="328"/>
    </location>
</feature>
<feature type="transmembrane region" description="Helical" evidence="1">
    <location>
        <begin position="268"/>
        <end position="295"/>
    </location>
</feature>
<feature type="transmembrane region" description="Helical" evidence="1">
    <location>
        <begin position="90"/>
        <end position="108"/>
    </location>
</feature>
<dbReference type="RefSeq" id="WP_228848451.1">
    <property type="nucleotide sequence ID" value="NZ_JADCKQ010000005.1"/>
</dbReference>
<dbReference type="InterPro" id="IPR010266">
    <property type="entry name" value="NnrS"/>
</dbReference>
<feature type="transmembrane region" description="Helical" evidence="1">
    <location>
        <begin position="238"/>
        <end position="256"/>
    </location>
</feature>